<dbReference type="EMBL" id="JAGSOV010000062">
    <property type="protein sequence ID" value="MCO1659127.1"/>
    <property type="molecule type" value="Genomic_DNA"/>
</dbReference>
<dbReference type="RefSeq" id="WP_252443789.1">
    <property type="nucleotide sequence ID" value="NZ_JAGSOV010000062.1"/>
</dbReference>
<feature type="transmembrane region" description="Helical" evidence="7">
    <location>
        <begin position="332"/>
        <end position="353"/>
    </location>
</feature>
<dbReference type="SUPFAM" id="SSF56112">
    <property type="entry name" value="Protein kinase-like (PK-like)"/>
    <property type="match status" value="1"/>
</dbReference>
<keyword evidence="10" id="KW-1185">Reference proteome</keyword>
<proteinExistence type="predicted"/>
<sequence length="775" mass="82359">MARLAPAHRDGLALVLSSGLTSVVGLLYWVIAARLFPPAVLGVNQVALNTMMLLGSVAHLNMTYALLRFVPVAGLAARRLVALGYLAAITFAALVGGVFALGAEIWAPELVEGLGYGRLVAFFLIATPVWSLFVIQDFVLTAVKKATAVPVENAVFSVLKIALLVVAFVGAVPGGIAISWVVSTAAVVLAINAWLLLKVLPAHGRATVASATPITLGGFTRFIRADYAGAALWQCALFGLPLLVLARLEAESAAVYGIVWTISQALYTVSSGMGQSMVAHSASDLAGLEKARKAMVRRAMMLVVPVAAVVSVGAPLWLLVFGEHYAANGSMALILASLSAIPNVITASTVNAARVRQRMGVLFGVPATLALAVIIGSWALMPHLGITGVGLSWLVAQTLMAIGILIATAPWLPPLLSTRIDAVRSAALVRRVRPLAHEHNASSPEEWGLGDLIAGKSDSIVIDFKNLSGGTGALLKAADSVAGRSQLLRQTEVLDRLHADTRLGGWRALIPTIERAGHVGGSYCIVESRLPGERGVGALYDLTRTRRFRSSAIATISEFHRLTSTPVVAGDAQLIRWIHEPMAEVVGALPKAHRPAALALADQLAEHVRGAVVATGWAHGDYTPDNVLTDQAGQVIAVVDWCQADELGMPLMDVSGFHLVSTFMVTSGAELGATVLNRLTDIRPDDHQLFARTQRMLGSDVLDSRVVMVLGWLMHVAHNIEKSPQFAANPLWVRRNLVTVVQGAPELLSRPVRPTPRHRPRQRVLVPPTNGRVSR</sequence>
<feature type="transmembrane region" description="Helical" evidence="7">
    <location>
        <begin position="360"/>
        <end position="381"/>
    </location>
</feature>
<dbReference type="InterPro" id="IPR011009">
    <property type="entry name" value="Kinase-like_dom_sf"/>
</dbReference>
<protein>
    <submittedName>
        <fullName evidence="9">Phosphotransferase</fullName>
    </submittedName>
</protein>
<evidence type="ECO:0000256" key="3">
    <source>
        <dbReference type="ARBA" id="ARBA00022692"/>
    </source>
</evidence>
<feature type="transmembrane region" description="Helical" evidence="7">
    <location>
        <begin position="119"/>
        <end position="142"/>
    </location>
</feature>
<feature type="transmembrane region" description="Helical" evidence="7">
    <location>
        <begin position="393"/>
        <end position="412"/>
    </location>
</feature>
<dbReference type="PANTHER" id="PTHR30250">
    <property type="entry name" value="PST FAMILY PREDICTED COLANIC ACID TRANSPORTER"/>
    <property type="match status" value="1"/>
</dbReference>
<evidence type="ECO:0000256" key="2">
    <source>
        <dbReference type="ARBA" id="ARBA00022475"/>
    </source>
</evidence>
<feature type="region of interest" description="Disordered" evidence="6">
    <location>
        <begin position="750"/>
        <end position="775"/>
    </location>
</feature>
<evidence type="ECO:0000256" key="7">
    <source>
        <dbReference type="SAM" id="Phobius"/>
    </source>
</evidence>
<comment type="caution">
    <text evidence="9">The sequence shown here is derived from an EMBL/GenBank/DDBJ whole genome shotgun (WGS) entry which is preliminary data.</text>
</comment>
<keyword evidence="2" id="KW-1003">Cell membrane</keyword>
<feature type="transmembrane region" description="Helical" evidence="7">
    <location>
        <begin position="299"/>
        <end position="320"/>
    </location>
</feature>
<keyword evidence="3 7" id="KW-0812">Transmembrane</keyword>
<comment type="subcellular location">
    <subcellularLocation>
        <location evidence="1">Cell membrane</location>
        <topology evidence="1">Multi-pass membrane protein</topology>
    </subcellularLocation>
</comment>
<accession>A0ABT1A7X8</accession>
<evidence type="ECO:0000259" key="8">
    <source>
        <dbReference type="Pfam" id="PF01636"/>
    </source>
</evidence>
<gene>
    <name evidence="9" type="ORF">KDL28_29060</name>
</gene>
<evidence type="ECO:0000256" key="4">
    <source>
        <dbReference type="ARBA" id="ARBA00022989"/>
    </source>
</evidence>
<name>A0ABT1A7X8_9PSEU</name>
<feature type="domain" description="Aminoglycoside phosphotransferase" evidence="8">
    <location>
        <begin position="486"/>
        <end position="679"/>
    </location>
</feature>
<evidence type="ECO:0000256" key="1">
    <source>
        <dbReference type="ARBA" id="ARBA00004651"/>
    </source>
</evidence>
<dbReference type="Pfam" id="PF01636">
    <property type="entry name" value="APH"/>
    <property type="match status" value="1"/>
</dbReference>
<evidence type="ECO:0000313" key="10">
    <source>
        <dbReference type="Proteomes" id="UP001165283"/>
    </source>
</evidence>
<evidence type="ECO:0000256" key="5">
    <source>
        <dbReference type="ARBA" id="ARBA00023136"/>
    </source>
</evidence>
<organism evidence="9 10">
    <name type="scientific">Pseudonocardia humida</name>
    <dbReference type="NCBI Taxonomy" id="2800819"/>
    <lineage>
        <taxon>Bacteria</taxon>
        <taxon>Bacillati</taxon>
        <taxon>Actinomycetota</taxon>
        <taxon>Actinomycetes</taxon>
        <taxon>Pseudonocardiales</taxon>
        <taxon>Pseudonocardiaceae</taxon>
        <taxon>Pseudonocardia</taxon>
    </lineage>
</organism>
<feature type="transmembrane region" description="Helical" evidence="7">
    <location>
        <begin position="12"/>
        <end position="31"/>
    </location>
</feature>
<feature type="transmembrane region" description="Helical" evidence="7">
    <location>
        <begin position="154"/>
        <end position="172"/>
    </location>
</feature>
<dbReference type="Gene3D" id="3.90.1200.10">
    <property type="match status" value="1"/>
</dbReference>
<evidence type="ECO:0000313" key="9">
    <source>
        <dbReference type="EMBL" id="MCO1659127.1"/>
    </source>
</evidence>
<dbReference type="PANTHER" id="PTHR30250:SF11">
    <property type="entry name" value="O-ANTIGEN TRANSPORTER-RELATED"/>
    <property type="match status" value="1"/>
</dbReference>
<evidence type="ECO:0000256" key="6">
    <source>
        <dbReference type="SAM" id="MobiDB-lite"/>
    </source>
</evidence>
<keyword evidence="4 7" id="KW-1133">Transmembrane helix</keyword>
<dbReference type="InterPro" id="IPR050833">
    <property type="entry name" value="Poly_Biosynth_Transport"/>
</dbReference>
<feature type="transmembrane region" description="Helical" evidence="7">
    <location>
        <begin position="178"/>
        <end position="197"/>
    </location>
</feature>
<dbReference type="Proteomes" id="UP001165283">
    <property type="component" value="Unassembled WGS sequence"/>
</dbReference>
<feature type="transmembrane region" description="Helical" evidence="7">
    <location>
        <begin position="82"/>
        <end position="107"/>
    </location>
</feature>
<feature type="transmembrane region" description="Helical" evidence="7">
    <location>
        <begin position="51"/>
        <end position="70"/>
    </location>
</feature>
<keyword evidence="5 7" id="KW-0472">Membrane</keyword>
<dbReference type="InterPro" id="IPR002575">
    <property type="entry name" value="Aminoglycoside_PTrfase"/>
</dbReference>
<reference evidence="9" key="1">
    <citation type="submission" date="2021-04" db="EMBL/GenBank/DDBJ databases">
        <title>Pseudonocardia sp. nov., isolated from sandy soil of mangrove forest.</title>
        <authorList>
            <person name="Zan Z."/>
            <person name="Huang R."/>
            <person name="Liu W."/>
        </authorList>
    </citation>
    <scope>NUCLEOTIDE SEQUENCE</scope>
    <source>
        <strain evidence="9">S2-4</strain>
    </source>
</reference>